<organism evidence="1 2">
    <name type="scientific">Dipteronia dyeriana</name>
    <dbReference type="NCBI Taxonomy" id="168575"/>
    <lineage>
        <taxon>Eukaryota</taxon>
        <taxon>Viridiplantae</taxon>
        <taxon>Streptophyta</taxon>
        <taxon>Embryophyta</taxon>
        <taxon>Tracheophyta</taxon>
        <taxon>Spermatophyta</taxon>
        <taxon>Magnoliopsida</taxon>
        <taxon>eudicotyledons</taxon>
        <taxon>Gunneridae</taxon>
        <taxon>Pentapetalae</taxon>
        <taxon>rosids</taxon>
        <taxon>malvids</taxon>
        <taxon>Sapindales</taxon>
        <taxon>Sapindaceae</taxon>
        <taxon>Hippocastanoideae</taxon>
        <taxon>Acereae</taxon>
        <taxon>Dipteronia</taxon>
    </lineage>
</organism>
<evidence type="ECO:0000313" key="2">
    <source>
        <dbReference type="Proteomes" id="UP001280121"/>
    </source>
</evidence>
<accession>A0AAD9X8N5</accession>
<protein>
    <submittedName>
        <fullName evidence="1">Uncharacterized protein</fullName>
    </submittedName>
</protein>
<dbReference type="AlphaFoldDB" id="A0AAD9X8N5"/>
<proteinExistence type="predicted"/>
<gene>
    <name evidence="1" type="ORF">Ddye_014594</name>
</gene>
<keyword evidence="2" id="KW-1185">Reference proteome</keyword>
<comment type="caution">
    <text evidence="1">The sequence shown here is derived from an EMBL/GenBank/DDBJ whole genome shotgun (WGS) entry which is preliminary data.</text>
</comment>
<name>A0AAD9X8N5_9ROSI</name>
<dbReference type="Proteomes" id="UP001280121">
    <property type="component" value="Unassembled WGS sequence"/>
</dbReference>
<evidence type="ECO:0000313" key="1">
    <source>
        <dbReference type="EMBL" id="KAK2654738.1"/>
    </source>
</evidence>
<dbReference type="EMBL" id="JANJYI010000004">
    <property type="protein sequence ID" value="KAK2654738.1"/>
    <property type="molecule type" value="Genomic_DNA"/>
</dbReference>
<sequence>MAIVGKGCYRKINTGHCPLVDKNCKKRCKRGHGTCCLICTLTSETVTIVGDSSTDGTSGVAVIQVQVQKETELTETKFIEEGALNATKLKYVDKIRDMLLEINNPEMINLPK</sequence>
<reference evidence="1" key="1">
    <citation type="journal article" date="2023" name="Plant J.">
        <title>Genome sequences and population genomics provide insights into the demographic history, inbreeding, and mutation load of two 'living fossil' tree species of Dipteronia.</title>
        <authorList>
            <person name="Feng Y."/>
            <person name="Comes H.P."/>
            <person name="Chen J."/>
            <person name="Zhu S."/>
            <person name="Lu R."/>
            <person name="Zhang X."/>
            <person name="Li P."/>
            <person name="Qiu J."/>
            <person name="Olsen K.M."/>
            <person name="Qiu Y."/>
        </authorList>
    </citation>
    <scope>NUCLEOTIDE SEQUENCE</scope>
    <source>
        <strain evidence="1">KIB01</strain>
    </source>
</reference>